<sequence>MEKRKFIFLVGVLFLISCGSDDYVILDPNKGNKPPSSFELINVPDESIDVTPTPTLEWESAMDPDGDSITYDLYVDTIEEPINKVAENIAGTNFTLESTMALSPARDYYWKVVAKDGKEGETSSIVFTFRVKNLDDAKKLDAQTPFYPIENHTSVVFDQKMWVLGGFDNGEASSTPWESSDGKNWSILIVGSEERFTPRFFHAATVFEDTLWVAGGVAEGVFASDIWYSDNGGRWNKLDQNMGFTERAEHTFTSYNNMLWIIGGSNNSGKLGDVYASSDGSNWTRTVEQAAFGKRNFHQTVAFQDKLWVIGGIDENGDFKNDVWNSTDGISWNEITAHAEFSPRGFHKVLVFNDKIWVIGGGAENDIWYSEDGREWYDASPTNRFPIKSGFTTLFHRNKIWILGGSATNEVWTIDYHFFQN</sequence>
<evidence type="ECO:0000313" key="2">
    <source>
        <dbReference type="Proteomes" id="UP001595191"/>
    </source>
</evidence>
<accession>A0ACC7LG67</accession>
<proteinExistence type="predicted"/>
<protein>
    <submittedName>
        <fullName evidence="1">Kelch repeat-containing protein</fullName>
    </submittedName>
</protein>
<evidence type="ECO:0000313" key="1">
    <source>
        <dbReference type="EMBL" id="MFH6602643.1"/>
    </source>
</evidence>
<organism evidence="1 2">
    <name type="scientific">Meishania litoralis</name>
    <dbReference type="NCBI Taxonomy" id="3434685"/>
    <lineage>
        <taxon>Bacteria</taxon>
        <taxon>Pseudomonadati</taxon>
        <taxon>Bacteroidota</taxon>
        <taxon>Flavobacteriia</taxon>
        <taxon>Flavobacteriales</taxon>
        <taxon>Flavobacteriaceae</taxon>
        <taxon>Meishania</taxon>
    </lineage>
</organism>
<gene>
    <name evidence="1" type="ORF">ACEZ3G_04085</name>
</gene>
<dbReference type="EMBL" id="JBHFPV010000001">
    <property type="protein sequence ID" value="MFH6602643.1"/>
    <property type="molecule type" value="Genomic_DNA"/>
</dbReference>
<dbReference type="Proteomes" id="UP001595191">
    <property type="component" value="Unassembled WGS sequence"/>
</dbReference>
<keyword evidence="2" id="KW-1185">Reference proteome</keyword>
<name>A0ACC7LG67_9FLAO</name>
<reference evidence="1" key="1">
    <citation type="submission" date="2024-09" db="EMBL/GenBank/DDBJ databases">
        <authorList>
            <person name="Liu J."/>
        </authorList>
    </citation>
    <scope>NUCLEOTIDE SEQUENCE</scope>
    <source>
        <strain evidence="1">NBU2967</strain>
    </source>
</reference>
<comment type="caution">
    <text evidence="1">The sequence shown here is derived from an EMBL/GenBank/DDBJ whole genome shotgun (WGS) entry which is preliminary data.</text>
</comment>